<accession>U6KYW6</accession>
<dbReference type="EMBL" id="HG675754">
    <property type="protein sequence ID" value="CDJ43156.1"/>
    <property type="molecule type" value="Genomic_DNA"/>
</dbReference>
<proteinExistence type="predicted"/>
<sequence>MYHSAFVRIAAEVNAIEHINNLQGLLSSEEMEYSVPLELFAGGPTNYRRLCVSFRARKDVESLLDTPCSFEDTVLSSLEARSEGVTPQTAAAAFLESTSTSHDSLLEPTTAQQEPVQIASQNAELAFLLLSLRGGNYEAGARLLAADGGPCKDFRG</sequence>
<dbReference type="RefSeq" id="XP_013233906.1">
    <property type="nucleotide sequence ID" value="XM_013378452.1"/>
</dbReference>
<reference evidence="1" key="1">
    <citation type="submission" date="2013-10" db="EMBL/GenBank/DDBJ databases">
        <title>Genomic analysis of the causative agents of coccidiosis in chickens.</title>
        <authorList>
            <person name="Reid A.J."/>
            <person name="Blake D."/>
            <person name="Billington K."/>
            <person name="Browne H."/>
            <person name="Dunn M."/>
            <person name="Hung S."/>
            <person name="Kawahara F."/>
            <person name="Miranda-Saavedra D."/>
            <person name="Mourier T."/>
            <person name="Nagra H."/>
            <person name="Otto T.D."/>
            <person name="Rawlings N."/>
            <person name="Sanchez A."/>
            <person name="Sanders M."/>
            <person name="Subramaniam C."/>
            <person name="Tay Y."/>
            <person name="Dear P."/>
            <person name="Doerig C."/>
            <person name="Gruber A."/>
            <person name="Parkinson J."/>
            <person name="Shirley M."/>
            <person name="Wan K.L."/>
            <person name="Berriman M."/>
            <person name="Tomley F."/>
            <person name="Pain A."/>
        </authorList>
    </citation>
    <scope>NUCLEOTIDE SEQUENCE [LARGE SCALE GENOMIC DNA]</scope>
    <source>
        <strain evidence="1">Houghton</strain>
    </source>
</reference>
<dbReference type="GeneID" id="25251891"/>
<evidence type="ECO:0000313" key="2">
    <source>
        <dbReference type="Proteomes" id="UP000030747"/>
    </source>
</evidence>
<dbReference type="VEuPathDB" id="ToxoDB:ETH2_1554000"/>
<dbReference type="OrthoDB" id="10288723at2759"/>
<dbReference type="Proteomes" id="UP000030747">
    <property type="component" value="Unassembled WGS sequence"/>
</dbReference>
<dbReference type="AlphaFoldDB" id="U6KYW6"/>
<protein>
    <submittedName>
        <fullName evidence="1">Uncharacterized protein</fullName>
    </submittedName>
</protein>
<reference evidence="1" key="2">
    <citation type="submission" date="2013-10" db="EMBL/GenBank/DDBJ databases">
        <authorList>
            <person name="Aslett M."/>
        </authorList>
    </citation>
    <scope>NUCLEOTIDE SEQUENCE [LARGE SCALE GENOMIC DNA]</scope>
    <source>
        <strain evidence="1">Houghton</strain>
    </source>
</reference>
<name>U6KYW6_EIMTE</name>
<evidence type="ECO:0000313" key="1">
    <source>
        <dbReference type="EMBL" id="CDJ43156.1"/>
    </source>
</evidence>
<organism evidence="1 2">
    <name type="scientific">Eimeria tenella</name>
    <name type="common">Coccidian parasite</name>
    <dbReference type="NCBI Taxonomy" id="5802"/>
    <lineage>
        <taxon>Eukaryota</taxon>
        <taxon>Sar</taxon>
        <taxon>Alveolata</taxon>
        <taxon>Apicomplexa</taxon>
        <taxon>Conoidasida</taxon>
        <taxon>Coccidia</taxon>
        <taxon>Eucoccidiorida</taxon>
        <taxon>Eimeriorina</taxon>
        <taxon>Eimeriidae</taxon>
        <taxon>Eimeria</taxon>
    </lineage>
</organism>
<keyword evidence="2" id="KW-1185">Reference proteome</keyword>
<dbReference type="VEuPathDB" id="ToxoDB:ETH_00013635"/>
<gene>
    <name evidence="1" type="ORF">ETH_00013635</name>
</gene>